<dbReference type="EnsemblPlants" id="QL01p005802:mrna">
    <property type="protein sequence ID" value="QL01p005802:mrna"/>
    <property type="gene ID" value="QL01p005802"/>
</dbReference>
<sequence length="135" mass="15498">MKCSKDGVRICRMTFRSGRWLWARHSSTKLFVGGLSYDTNEAVLKDAFGRHGEIIEVKVICDHVSGRSKGYGFVRFTSETTATIALKEMDGQHLMILFRCWMAEISVCIMHTGGSNLDLRYKHFEAWRKVGTQFR</sequence>
<evidence type="ECO:0000313" key="4">
    <source>
        <dbReference type="EnsemblPlants" id="QL01p005802:mrna"/>
    </source>
</evidence>
<proteinExistence type="predicted"/>
<evidence type="ECO:0000313" key="5">
    <source>
        <dbReference type="Proteomes" id="UP000594261"/>
    </source>
</evidence>
<dbReference type="PROSITE" id="PS50102">
    <property type="entry name" value="RRM"/>
    <property type="match status" value="1"/>
</dbReference>
<dbReference type="InterPro" id="IPR000504">
    <property type="entry name" value="RRM_dom"/>
</dbReference>
<name>A0A7N2KL13_QUELO</name>
<dbReference type="FunCoup" id="A0A7N2KL13">
    <property type="interactions" value="396"/>
</dbReference>
<reference evidence="4" key="2">
    <citation type="submission" date="2021-01" db="UniProtKB">
        <authorList>
            <consortium name="EnsemblPlants"/>
        </authorList>
    </citation>
    <scope>IDENTIFICATION</scope>
</reference>
<dbReference type="Gramene" id="QL01p005802:mrna">
    <property type="protein sequence ID" value="QL01p005802:mrna"/>
    <property type="gene ID" value="QL01p005802"/>
</dbReference>
<dbReference type="InterPro" id="IPR012677">
    <property type="entry name" value="Nucleotide-bd_a/b_plait_sf"/>
</dbReference>
<dbReference type="GO" id="GO:0003723">
    <property type="term" value="F:RNA binding"/>
    <property type="evidence" value="ECO:0007669"/>
    <property type="project" value="UniProtKB-UniRule"/>
</dbReference>
<accession>A0A7N2KL13</accession>
<feature type="domain" description="RRM" evidence="3">
    <location>
        <begin position="28"/>
        <end position="124"/>
    </location>
</feature>
<dbReference type="InterPro" id="IPR035979">
    <property type="entry name" value="RBD_domain_sf"/>
</dbReference>
<dbReference type="Proteomes" id="UP000594261">
    <property type="component" value="Chromosome 1"/>
</dbReference>
<dbReference type="SMART" id="SM00360">
    <property type="entry name" value="RRM"/>
    <property type="match status" value="1"/>
</dbReference>
<evidence type="ECO:0000256" key="1">
    <source>
        <dbReference type="ARBA" id="ARBA00022884"/>
    </source>
</evidence>
<dbReference type="PANTHER" id="PTHR48027">
    <property type="entry name" value="HETEROGENEOUS NUCLEAR RIBONUCLEOPROTEIN 87F-RELATED"/>
    <property type="match status" value="1"/>
</dbReference>
<dbReference type="Gene3D" id="3.30.70.330">
    <property type="match status" value="1"/>
</dbReference>
<keyword evidence="1 2" id="KW-0694">RNA-binding</keyword>
<organism evidence="4 5">
    <name type="scientific">Quercus lobata</name>
    <name type="common">Valley oak</name>
    <dbReference type="NCBI Taxonomy" id="97700"/>
    <lineage>
        <taxon>Eukaryota</taxon>
        <taxon>Viridiplantae</taxon>
        <taxon>Streptophyta</taxon>
        <taxon>Embryophyta</taxon>
        <taxon>Tracheophyta</taxon>
        <taxon>Spermatophyta</taxon>
        <taxon>Magnoliopsida</taxon>
        <taxon>eudicotyledons</taxon>
        <taxon>Gunneridae</taxon>
        <taxon>Pentapetalae</taxon>
        <taxon>rosids</taxon>
        <taxon>fabids</taxon>
        <taxon>Fagales</taxon>
        <taxon>Fagaceae</taxon>
        <taxon>Quercus</taxon>
    </lineage>
</organism>
<reference evidence="4 5" key="1">
    <citation type="journal article" date="2016" name="G3 (Bethesda)">
        <title>First Draft Assembly and Annotation of the Genome of a California Endemic Oak Quercus lobata Nee (Fagaceae).</title>
        <authorList>
            <person name="Sork V.L."/>
            <person name="Fitz-Gibbon S.T."/>
            <person name="Puiu D."/>
            <person name="Crepeau M."/>
            <person name="Gugger P.F."/>
            <person name="Sherman R."/>
            <person name="Stevens K."/>
            <person name="Langley C.H."/>
            <person name="Pellegrini M."/>
            <person name="Salzberg S.L."/>
        </authorList>
    </citation>
    <scope>NUCLEOTIDE SEQUENCE [LARGE SCALE GENOMIC DNA]</scope>
    <source>
        <strain evidence="4 5">cv. SW786</strain>
    </source>
</reference>
<dbReference type="SUPFAM" id="SSF54928">
    <property type="entry name" value="RNA-binding domain, RBD"/>
    <property type="match status" value="1"/>
</dbReference>
<evidence type="ECO:0000259" key="3">
    <source>
        <dbReference type="PROSITE" id="PS50102"/>
    </source>
</evidence>
<dbReference type="InParanoid" id="A0A7N2KL13"/>
<evidence type="ECO:0000256" key="2">
    <source>
        <dbReference type="PROSITE-ProRule" id="PRU00176"/>
    </source>
</evidence>
<dbReference type="InterPro" id="IPR052462">
    <property type="entry name" value="SLIRP/GR-RBP-like"/>
</dbReference>
<dbReference type="EMBL" id="LRBV02000001">
    <property type="status" value="NOT_ANNOTATED_CDS"/>
    <property type="molecule type" value="Genomic_DNA"/>
</dbReference>
<protein>
    <recommendedName>
        <fullName evidence="3">RRM domain-containing protein</fullName>
    </recommendedName>
</protein>
<dbReference type="AlphaFoldDB" id="A0A7N2KL13"/>
<dbReference type="Pfam" id="PF00076">
    <property type="entry name" value="RRM_1"/>
    <property type="match status" value="1"/>
</dbReference>
<keyword evidence="5" id="KW-1185">Reference proteome</keyword>